<organism evidence="1 2">
    <name type="scientific">Candidatus Methylumidiphilus alinenensis</name>
    <dbReference type="NCBI Taxonomy" id="2202197"/>
    <lineage>
        <taxon>Bacteria</taxon>
        <taxon>Pseudomonadati</taxon>
        <taxon>Pseudomonadota</taxon>
        <taxon>Gammaproteobacteria</taxon>
        <taxon>Methylococcales</taxon>
        <taxon>Candidatus Methylumidiphilus</taxon>
    </lineage>
</organism>
<dbReference type="Proteomes" id="UP000249396">
    <property type="component" value="Unassembled WGS sequence"/>
</dbReference>
<evidence type="ECO:0000313" key="1">
    <source>
        <dbReference type="EMBL" id="PZN85135.1"/>
    </source>
</evidence>
<sequence>MILGFDPLDIIRYYFTLKHLKPIQLFGRLRHRLYSPKANFDPAPPLRGLSGIWVMPARRRASMPGEGLCRFLNETHDITSPTFWNAPTLEKLWLYNLHYFDDLNAVDANTRCLWHKSLIGRWILENPPGKGNGWEPYPASLRIVN</sequence>
<name>A0A2W4RML4_9GAMM</name>
<comment type="caution">
    <text evidence="1">The sequence shown here is derived from an EMBL/GenBank/DDBJ whole genome shotgun (WGS) entry which is preliminary data.</text>
</comment>
<evidence type="ECO:0000313" key="2">
    <source>
        <dbReference type="Proteomes" id="UP000249396"/>
    </source>
</evidence>
<reference evidence="1 2" key="1">
    <citation type="journal article" date="2018" name="Aquat. Microb. Ecol.">
        <title>Gammaproteobacterial methanotrophs dominate.</title>
        <authorList>
            <person name="Rissanen A.J."/>
            <person name="Saarenheimo J."/>
            <person name="Tiirola M."/>
            <person name="Peura S."/>
            <person name="Aalto S.L."/>
            <person name="Karvinen A."/>
            <person name="Nykanen H."/>
        </authorList>
    </citation>
    <scope>NUCLEOTIDE SEQUENCE [LARGE SCALE GENOMIC DNA]</scope>
    <source>
        <strain evidence="1">AMbin10</strain>
    </source>
</reference>
<gene>
    <name evidence="1" type="ORF">DM484_01765</name>
</gene>
<dbReference type="EMBL" id="QJPH01000133">
    <property type="protein sequence ID" value="PZN85135.1"/>
    <property type="molecule type" value="Genomic_DNA"/>
</dbReference>
<proteinExistence type="predicted"/>
<dbReference type="AlphaFoldDB" id="A0A2W4RML4"/>
<accession>A0A2W4RML4</accession>
<protein>
    <submittedName>
        <fullName evidence="1">Uncharacterized protein</fullName>
    </submittedName>
</protein>